<evidence type="ECO:0000313" key="2">
    <source>
        <dbReference type="Proteomes" id="UP000812031"/>
    </source>
</evidence>
<reference evidence="1 2" key="1">
    <citation type="submission" date="2021-07" db="EMBL/GenBank/DDBJ databases">
        <title>Flavobacterium sp. nov. isolated from sediment on the Taihu Lake.</title>
        <authorList>
            <person name="Qu J.-H."/>
        </authorList>
    </citation>
    <scope>NUCLEOTIDE SEQUENCE [LARGE SCALE GENOMIC DNA]</scope>
    <source>
        <strain evidence="1 2">NAS39</strain>
    </source>
</reference>
<proteinExistence type="predicted"/>
<name>A0ABS6Y215_9FLAO</name>
<gene>
    <name evidence="1" type="ORF">KZH69_19435</name>
</gene>
<comment type="caution">
    <text evidence="1">The sequence shown here is derived from an EMBL/GenBank/DDBJ whole genome shotgun (WGS) entry which is preliminary data.</text>
</comment>
<protein>
    <submittedName>
        <fullName evidence="1">Uncharacterized protein</fullName>
    </submittedName>
</protein>
<accession>A0ABS6Y215</accession>
<organism evidence="1 2">
    <name type="scientific">Flavobacterium taihuense</name>
    <dbReference type="NCBI Taxonomy" id="2857508"/>
    <lineage>
        <taxon>Bacteria</taxon>
        <taxon>Pseudomonadati</taxon>
        <taxon>Bacteroidota</taxon>
        <taxon>Flavobacteriia</taxon>
        <taxon>Flavobacteriales</taxon>
        <taxon>Flavobacteriaceae</taxon>
        <taxon>Flavobacterium</taxon>
    </lineage>
</organism>
<keyword evidence="2" id="KW-1185">Reference proteome</keyword>
<dbReference type="RefSeq" id="WP_219319141.1">
    <property type="nucleotide sequence ID" value="NZ_JAHWYN010000031.1"/>
</dbReference>
<dbReference type="Proteomes" id="UP000812031">
    <property type="component" value="Unassembled WGS sequence"/>
</dbReference>
<sequence length="65" mass="7759">MNETEIQLQLTMVSIFEKLKIFKELLSPEQLIQYNEKINSAKEKHQQRFSELSKDSLELLDKQFS</sequence>
<evidence type="ECO:0000313" key="1">
    <source>
        <dbReference type="EMBL" id="MBW4362662.1"/>
    </source>
</evidence>
<dbReference type="EMBL" id="JAHWYN010000031">
    <property type="protein sequence ID" value="MBW4362662.1"/>
    <property type="molecule type" value="Genomic_DNA"/>
</dbReference>